<dbReference type="EMBL" id="QKZK01000086">
    <property type="protein sequence ID" value="PZX09551.1"/>
    <property type="molecule type" value="Genomic_DNA"/>
</dbReference>
<evidence type="ECO:0000313" key="1">
    <source>
        <dbReference type="EMBL" id="PZX09551.1"/>
    </source>
</evidence>
<name>A0A2W7MQ51_9BACT</name>
<reference evidence="1 2" key="1">
    <citation type="submission" date="2018-06" db="EMBL/GenBank/DDBJ databases">
        <title>Genomic Encyclopedia of Archaeal and Bacterial Type Strains, Phase II (KMG-II): from individual species to whole genera.</title>
        <authorList>
            <person name="Goeker M."/>
        </authorList>
    </citation>
    <scope>NUCLEOTIDE SEQUENCE [LARGE SCALE GENOMIC DNA]</scope>
    <source>
        <strain evidence="1 2">DSM 6779</strain>
    </source>
</reference>
<dbReference type="RefSeq" id="WP_111447297.1">
    <property type="nucleotide sequence ID" value="NZ_QKZK01000086.1"/>
</dbReference>
<protein>
    <submittedName>
        <fullName evidence="1">Uncharacterized protein</fullName>
    </submittedName>
</protein>
<proteinExistence type="predicted"/>
<gene>
    <name evidence="1" type="ORF">LX69_03549</name>
</gene>
<organism evidence="1 2">
    <name type="scientific">Breznakibacter xylanolyticus</name>
    <dbReference type="NCBI Taxonomy" id="990"/>
    <lineage>
        <taxon>Bacteria</taxon>
        <taxon>Pseudomonadati</taxon>
        <taxon>Bacteroidota</taxon>
        <taxon>Bacteroidia</taxon>
        <taxon>Marinilabiliales</taxon>
        <taxon>Marinilabiliaceae</taxon>
        <taxon>Breznakibacter</taxon>
    </lineage>
</organism>
<keyword evidence="2" id="KW-1185">Reference proteome</keyword>
<comment type="caution">
    <text evidence="1">The sequence shown here is derived from an EMBL/GenBank/DDBJ whole genome shotgun (WGS) entry which is preliminary data.</text>
</comment>
<evidence type="ECO:0000313" key="2">
    <source>
        <dbReference type="Proteomes" id="UP000249239"/>
    </source>
</evidence>
<dbReference type="Proteomes" id="UP000249239">
    <property type="component" value="Unassembled WGS sequence"/>
</dbReference>
<sequence>MNIPTTPQIESALTVMVGNIKRLSESLKYYANTSNVSPQKVEERNAEIQHITEAYNTMENLFMATKVLMPAIEFFYESFDDPNVDGINLRIDFGRGNDLGKYSSHTIERN</sequence>
<accession>A0A2W7MQ51</accession>
<dbReference type="AlphaFoldDB" id="A0A2W7MQ51"/>